<evidence type="ECO:0000256" key="4">
    <source>
        <dbReference type="ARBA" id="ARBA00023027"/>
    </source>
</evidence>
<dbReference type="AlphaFoldDB" id="A0A1D3UWD7"/>
<dbReference type="PANTHER" id="PTHR20275">
    <property type="entry name" value="NAD KINASE"/>
    <property type="match status" value="1"/>
</dbReference>
<comment type="subcellular location">
    <subcellularLocation>
        <location evidence="6">Cytoplasm</location>
    </subcellularLocation>
</comment>
<protein>
    <recommendedName>
        <fullName evidence="6">NAD kinase</fullName>
        <ecNumber evidence="6">2.7.1.23</ecNumber>
    </recommendedName>
    <alternativeName>
        <fullName evidence="6">ATP-dependent NAD kinase</fullName>
    </alternativeName>
</protein>
<proteinExistence type="inferred from homology"/>
<dbReference type="SUPFAM" id="SSF111331">
    <property type="entry name" value="NAD kinase/diacylglycerol kinase-like"/>
    <property type="match status" value="1"/>
</dbReference>
<evidence type="ECO:0000256" key="3">
    <source>
        <dbReference type="ARBA" id="ARBA00022857"/>
    </source>
</evidence>
<feature type="binding site" evidence="6">
    <location>
        <begin position="186"/>
        <end position="191"/>
    </location>
    <ligand>
        <name>NAD(+)</name>
        <dbReference type="ChEBI" id="CHEBI:57540"/>
    </ligand>
</feature>
<dbReference type="GO" id="GO:0046872">
    <property type="term" value="F:metal ion binding"/>
    <property type="evidence" value="ECO:0007669"/>
    <property type="project" value="UniProtKB-UniRule"/>
</dbReference>
<evidence type="ECO:0000256" key="5">
    <source>
        <dbReference type="ARBA" id="ARBA00047925"/>
    </source>
</evidence>
<keyword evidence="6" id="KW-0963">Cytoplasm</keyword>
<dbReference type="InterPro" id="IPR017438">
    <property type="entry name" value="ATP-NAD_kinase_N"/>
</dbReference>
<feature type="binding site" evidence="6">
    <location>
        <position position="175"/>
    </location>
    <ligand>
        <name>NAD(+)</name>
        <dbReference type="ChEBI" id="CHEBI:57540"/>
    </ligand>
</feature>
<feature type="binding site" evidence="6">
    <location>
        <position position="210"/>
    </location>
    <ligand>
        <name>NAD(+)</name>
        <dbReference type="ChEBI" id="CHEBI:57540"/>
    </ligand>
</feature>
<dbReference type="Pfam" id="PF20143">
    <property type="entry name" value="NAD_kinase_C"/>
    <property type="match status" value="1"/>
</dbReference>
<dbReference type="GO" id="GO:0019674">
    <property type="term" value="P:NAD+ metabolic process"/>
    <property type="evidence" value="ECO:0007669"/>
    <property type="project" value="InterPro"/>
</dbReference>
<evidence type="ECO:0000313" key="8">
    <source>
        <dbReference type="Proteomes" id="UP000182057"/>
    </source>
</evidence>
<dbReference type="GO" id="GO:0006741">
    <property type="term" value="P:NADP+ biosynthetic process"/>
    <property type="evidence" value="ECO:0007669"/>
    <property type="project" value="UniProtKB-UniRule"/>
</dbReference>
<organism evidence="7 8">
    <name type="scientific">Tannerella forsythia</name>
    <name type="common">Bacteroides forsythus</name>
    <dbReference type="NCBI Taxonomy" id="28112"/>
    <lineage>
        <taxon>Bacteria</taxon>
        <taxon>Pseudomonadati</taxon>
        <taxon>Bacteroidota</taxon>
        <taxon>Bacteroidia</taxon>
        <taxon>Bacteroidales</taxon>
        <taxon>Tannerellaceae</taxon>
        <taxon>Tannerella</taxon>
    </lineage>
</organism>
<comment type="caution">
    <text evidence="6">Lacks conserved residue(s) required for the propagation of feature annotation.</text>
</comment>
<keyword evidence="1 6" id="KW-0808">Transferase</keyword>
<dbReference type="EC" id="2.7.1.23" evidence="6"/>
<dbReference type="EMBL" id="FMMM01000082">
    <property type="protein sequence ID" value="SCQ24604.1"/>
    <property type="molecule type" value="Genomic_DNA"/>
</dbReference>
<dbReference type="OrthoDB" id="9774737at2"/>
<feature type="binding site" evidence="6">
    <location>
        <position position="77"/>
    </location>
    <ligand>
        <name>NAD(+)</name>
        <dbReference type="ChEBI" id="CHEBI:57540"/>
    </ligand>
</feature>
<dbReference type="RefSeq" id="WP_074450288.1">
    <property type="nucleotide sequence ID" value="NZ_CAJPTF010000044.1"/>
</dbReference>
<keyword evidence="6" id="KW-0067">ATP-binding</keyword>
<dbReference type="InterPro" id="IPR017437">
    <property type="entry name" value="ATP-NAD_kinase_PpnK-typ_C"/>
</dbReference>
<dbReference type="InterPro" id="IPR002504">
    <property type="entry name" value="NADK"/>
</dbReference>
<name>A0A1D3UWD7_TANFO</name>
<accession>A0A1D3UWD7</accession>
<comment type="cofactor">
    <cofactor evidence="6">
        <name>a divalent metal cation</name>
        <dbReference type="ChEBI" id="CHEBI:60240"/>
    </cofactor>
</comment>
<dbReference type="GO" id="GO:0005524">
    <property type="term" value="F:ATP binding"/>
    <property type="evidence" value="ECO:0007669"/>
    <property type="project" value="UniProtKB-KW"/>
</dbReference>
<feature type="binding site" evidence="6">
    <location>
        <begin position="145"/>
        <end position="146"/>
    </location>
    <ligand>
        <name>NAD(+)</name>
        <dbReference type="ChEBI" id="CHEBI:57540"/>
    </ligand>
</feature>
<comment type="similarity">
    <text evidence="6">Belongs to the NAD kinase family.</text>
</comment>
<keyword evidence="2 6" id="KW-0418">Kinase</keyword>
<dbReference type="PANTHER" id="PTHR20275:SF0">
    <property type="entry name" value="NAD KINASE"/>
    <property type="match status" value="1"/>
</dbReference>
<dbReference type="GO" id="GO:0003951">
    <property type="term" value="F:NAD+ kinase activity"/>
    <property type="evidence" value="ECO:0007669"/>
    <property type="project" value="UniProtKB-UniRule"/>
</dbReference>
<gene>
    <name evidence="6 7" type="primary">nadK</name>
    <name evidence="7" type="ORF">TFUB20_02581</name>
</gene>
<dbReference type="Pfam" id="PF01513">
    <property type="entry name" value="NAD_kinase"/>
    <property type="match status" value="1"/>
</dbReference>
<feature type="active site" description="Proton acceptor" evidence="6">
    <location>
        <position position="72"/>
    </location>
</feature>
<comment type="function">
    <text evidence="6">Involved in the regulation of the intracellular balance of NAD and NADP, and is a key enzyme in the biosynthesis of NADP. Catalyzes specifically the phosphorylation on 2'-hydroxyl of the adenosine moiety of NAD to yield NADP.</text>
</comment>
<dbReference type="GO" id="GO:0005737">
    <property type="term" value="C:cytoplasm"/>
    <property type="evidence" value="ECO:0007669"/>
    <property type="project" value="UniProtKB-SubCell"/>
</dbReference>
<dbReference type="Gene3D" id="3.40.50.10330">
    <property type="entry name" value="Probable inorganic polyphosphate/atp-NAD kinase, domain 1"/>
    <property type="match status" value="1"/>
</dbReference>
<evidence type="ECO:0000313" key="7">
    <source>
        <dbReference type="EMBL" id="SCQ24604.1"/>
    </source>
</evidence>
<feature type="binding site" evidence="6">
    <location>
        <begin position="72"/>
        <end position="73"/>
    </location>
    <ligand>
        <name>NAD(+)</name>
        <dbReference type="ChEBI" id="CHEBI:57540"/>
    </ligand>
</feature>
<evidence type="ECO:0000256" key="2">
    <source>
        <dbReference type="ARBA" id="ARBA00022777"/>
    </source>
</evidence>
<dbReference type="Proteomes" id="UP000182057">
    <property type="component" value="Unassembled WGS sequence"/>
</dbReference>
<comment type="catalytic activity">
    <reaction evidence="5 6">
        <text>NAD(+) + ATP = ADP + NADP(+) + H(+)</text>
        <dbReference type="Rhea" id="RHEA:18629"/>
        <dbReference type="ChEBI" id="CHEBI:15378"/>
        <dbReference type="ChEBI" id="CHEBI:30616"/>
        <dbReference type="ChEBI" id="CHEBI:57540"/>
        <dbReference type="ChEBI" id="CHEBI:58349"/>
        <dbReference type="ChEBI" id="CHEBI:456216"/>
        <dbReference type="EC" id="2.7.1.23"/>
    </reaction>
</comment>
<keyword evidence="6" id="KW-0547">Nucleotide-binding</keyword>
<keyword evidence="3 6" id="KW-0521">NADP</keyword>
<evidence type="ECO:0000256" key="1">
    <source>
        <dbReference type="ARBA" id="ARBA00022679"/>
    </source>
</evidence>
<dbReference type="InterPro" id="IPR016064">
    <property type="entry name" value="NAD/diacylglycerol_kinase_sf"/>
</dbReference>
<dbReference type="NCBIfam" id="NF002521">
    <property type="entry name" value="PRK01911.1"/>
    <property type="match status" value="1"/>
</dbReference>
<keyword evidence="4 6" id="KW-0520">NAD</keyword>
<dbReference type="GO" id="GO:0051287">
    <property type="term" value="F:NAD binding"/>
    <property type="evidence" value="ECO:0007669"/>
    <property type="project" value="UniProtKB-ARBA"/>
</dbReference>
<sequence>MKVGLFGSGYHTDKLPLIRRLFKKLAALKAEVYVSHNFYTFLAEFPEVCPMIDGVLQAPPFDLDIALSVGGDGTFLRTAEQINRQNIPILGINTGRLGFLADIGAEQIEETLDELYHKHYHIEERMLLRLDMDKHSFEGYNCALNEVAILKRETSSMITIHTSLNDEYLTSYQADGLVIATPTGSTAYSMSVNGPIILPQSDNIVLSPVAPHSLNVRPLVVPGSYKISLNIESRTHSFLISLDGRSQSCPTDVRLSVSKADFSILIINRYNQTFYQTLRDKLMWGADKRVK</sequence>
<reference evidence="7 8" key="1">
    <citation type="submission" date="2016-09" db="EMBL/GenBank/DDBJ databases">
        <authorList>
            <person name="Capua I."/>
            <person name="De Benedictis P."/>
            <person name="Joannis T."/>
            <person name="Lombin L.H."/>
            <person name="Cattoli G."/>
        </authorList>
    </citation>
    <scope>NUCLEOTIDE SEQUENCE [LARGE SCALE GENOMIC DNA]</scope>
    <source>
        <strain evidence="7 8">UB20</strain>
    </source>
</reference>
<dbReference type="HAMAP" id="MF_00361">
    <property type="entry name" value="NAD_kinase"/>
    <property type="match status" value="1"/>
</dbReference>
<dbReference type="Gene3D" id="2.60.200.30">
    <property type="entry name" value="Probable inorganic polyphosphate/atp-NAD kinase, domain 2"/>
    <property type="match status" value="1"/>
</dbReference>
<evidence type="ECO:0000256" key="6">
    <source>
        <dbReference type="HAMAP-Rule" id="MF_00361"/>
    </source>
</evidence>